<comment type="subunit">
    <text evidence="4">Homotrimer.</text>
</comment>
<evidence type="ECO:0000256" key="7">
    <source>
        <dbReference type="ARBA" id="ARBA00016549"/>
    </source>
</evidence>
<accession>A0A6G8Q575</accession>
<sequence>MLPGDVMVRFAGIGATDVSDAVGQLYTMDHGMRSLYEPAGKLIGEALTVKVPPGDNWAIYAALQQARSGSVLVVDWRGYVGGCGAGVLALVRAIRRGLAGVVIDGAWRDVAELRAIGFPVYGRAVSAFSPSKREMGEVNVPVCCGGVIVEPGDVIVGDDDGVAVVPRRHARDVADALRPSEPVASIDDYPPDEELDSDAVGEIETAYLDAYEEHTRAYQERGREE</sequence>
<feature type="binding site" evidence="13">
    <location>
        <position position="109"/>
    </location>
    <ligand>
        <name>Mg(2+)</name>
        <dbReference type="ChEBI" id="CHEBI:18420"/>
    </ligand>
</feature>
<evidence type="ECO:0000256" key="5">
    <source>
        <dbReference type="ARBA" id="ARBA00012213"/>
    </source>
</evidence>
<keyword evidence="15" id="KW-1185">Reference proteome</keyword>
<dbReference type="Proteomes" id="UP000501452">
    <property type="component" value="Chromosome"/>
</dbReference>
<evidence type="ECO:0000256" key="13">
    <source>
        <dbReference type="PIRSR" id="PIRSR605493-1"/>
    </source>
</evidence>
<dbReference type="Pfam" id="PF03737">
    <property type="entry name" value="RraA-like"/>
    <property type="match status" value="1"/>
</dbReference>
<evidence type="ECO:0000256" key="11">
    <source>
        <dbReference type="ARBA" id="ARBA00032305"/>
    </source>
</evidence>
<dbReference type="GO" id="GO:0047443">
    <property type="term" value="F:4-hydroxy-4-methyl-2-oxoglutarate aldolase activity"/>
    <property type="evidence" value="ECO:0007669"/>
    <property type="project" value="UniProtKB-EC"/>
</dbReference>
<evidence type="ECO:0000256" key="1">
    <source>
        <dbReference type="ARBA" id="ARBA00001342"/>
    </source>
</evidence>
<dbReference type="EMBL" id="CP045119">
    <property type="protein sequence ID" value="QIN81569.1"/>
    <property type="molecule type" value="Genomic_DNA"/>
</dbReference>
<comment type="catalytic activity">
    <reaction evidence="12">
        <text>oxaloacetate + H(+) = pyruvate + CO2</text>
        <dbReference type="Rhea" id="RHEA:15641"/>
        <dbReference type="ChEBI" id="CHEBI:15361"/>
        <dbReference type="ChEBI" id="CHEBI:15378"/>
        <dbReference type="ChEBI" id="CHEBI:16452"/>
        <dbReference type="ChEBI" id="CHEBI:16526"/>
        <dbReference type="EC" id="4.1.1.112"/>
    </reaction>
</comment>
<dbReference type="GO" id="GO:0008948">
    <property type="term" value="F:oxaloacetate decarboxylase activity"/>
    <property type="evidence" value="ECO:0007669"/>
    <property type="project" value="UniProtKB-EC"/>
</dbReference>
<evidence type="ECO:0000256" key="3">
    <source>
        <dbReference type="ARBA" id="ARBA00008621"/>
    </source>
</evidence>
<dbReference type="KEGG" id="rub:GBA63_02200"/>
<evidence type="ECO:0000256" key="12">
    <source>
        <dbReference type="ARBA" id="ARBA00047973"/>
    </source>
</evidence>
<dbReference type="InterPro" id="IPR036704">
    <property type="entry name" value="RraA/RraA-like_sf"/>
</dbReference>
<comment type="function">
    <text evidence="8">Catalyzes the aldol cleavage of 4-hydroxy-4-methyl-2-oxoglutarate (HMG) into 2 molecules of pyruvate. Also contains a secondary oxaloacetate (OAA) decarboxylase activity due to the common pyruvate enolate transition state formed following C-C bond cleavage in the retro-aldol and decarboxylation reactions.</text>
</comment>
<feature type="binding site" evidence="13">
    <location>
        <position position="108"/>
    </location>
    <ligand>
        <name>substrate</name>
    </ligand>
</feature>
<keyword evidence="13" id="KW-0479">Metal-binding</keyword>
<dbReference type="InterPro" id="IPR005493">
    <property type="entry name" value="RraA/RraA-like"/>
</dbReference>
<evidence type="ECO:0000256" key="10">
    <source>
        <dbReference type="ARBA" id="ARBA00030169"/>
    </source>
</evidence>
<dbReference type="EC" id="4.1.3.17" evidence="5"/>
<gene>
    <name evidence="14" type="ORF">GBA63_02200</name>
</gene>
<dbReference type="Gene3D" id="3.50.30.40">
    <property type="entry name" value="Ribonuclease E inhibitor RraA/RraA-like"/>
    <property type="match status" value="1"/>
</dbReference>
<dbReference type="EC" id="4.1.1.112" evidence="6"/>
<dbReference type="AlphaFoldDB" id="A0A6G8Q575"/>
<comment type="catalytic activity">
    <reaction evidence="1">
        <text>4-hydroxy-4-methyl-2-oxoglutarate = 2 pyruvate</text>
        <dbReference type="Rhea" id="RHEA:22748"/>
        <dbReference type="ChEBI" id="CHEBI:15361"/>
        <dbReference type="ChEBI" id="CHEBI:58276"/>
        <dbReference type="EC" id="4.1.3.17"/>
    </reaction>
</comment>
<feature type="binding site" evidence="13">
    <location>
        <begin position="86"/>
        <end position="89"/>
    </location>
    <ligand>
        <name>substrate</name>
    </ligand>
</feature>
<evidence type="ECO:0000313" key="14">
    <source>
        <dbReference type="EMBL" id="QIN81569.1"/>
    </source>
</evidence>
<evidence type="ECO:0000256" key="6">
    <source>
        <dbReference type="ARBA" id="ARBA00012947"/>
    </source>
</evidence>
<proteinExistence type="inferred from homology"/>
<evidence type="ECO:0000313" key="15">
    <source>
        <dbReference type="Proteomes" id="UP000501452"/>
    </source>
</evidence>
<evidence type="ECO:0000256" key="8">
    <source>
        <dbReference type="ARBA" id="ARBA00025046"/>
    </source>
</evidence>
<protein>
    <recommendedName>
        <fullName evidence="7">Putative 4-hydroxy-4-methyl-2-oxoglutarate aldolase</fullName>
        <ecNumber evidence="6">4.1.1.112</ecNumber>
        <ecNumber evidence="5">4.1.3.17</ecNumber>
    </recommendedName>
    <alternativeName>
        <fullName evidence="11">Oxaloacetate decarboxylase</fullName>
    </alternativeName>
    <alternativeName>
        <fullName evidence="9">Regulator of ribonuclease activity homolog</fullName>
    </alternativeName>
    <alternativeName>
        <fullName evidence="10">RraA-like protein</fullName>
    </alternativeName>
</protein>
<comment type="similarity">
    <text evidence="3">Belongs to the class II aldolase/RraA-like family.</text>
</comment>
<comment type="cofactor">
    <cofactor evidence="2">
        <name>a divalent metal cation</name>
        <dbReference type="ChEBI" id="CHEBI:60240"/>
    </cofactor>
</comment>
<evidence type="ECO:0000256" key="2">
    <source>
        <dbReference type="ARBA" id="ARBA00001968"/>
    </source>
</evidence>
<reference evidence="14 15" key="1">
    <citation type="submission" date="2019-10" db="EMBL/GenBank/DDBJ databases">
        <title>Rubrobacter sp nov SCSIO 52090 isolated from a deep-sea sediment in the South China Sea.</title>
        <authorList>
            <person name="Chen R.W."/>
        </authorList>
    </citation>
    <scope>NUCLEOTIDE SEQUENCE [LARGE SCALE GENOMIC DNA]</scope>
    <source>
        <strain evidence="14 15">SCSIO 52909</strain>
    </source>
</reference>
<keyword evidence="13" id="KW-0460">Magnesium</keyword>
<dbReference type="PANTHER" id="PTHR33254">
    <property type="entry name" value="4-HYDROXY-4-METHYL-2-OXOGLUTARATE ALDOLASE 3-RELATED"/>
    <property type="match status" value="1"/>
</dbReference>
<evidence type="ECO:0000256" key="4">
    <source>
        <dbReference type="ARBA" id="ARBA00011233"/>
    </source>
</evidence>
<name>A0A6G8Q575_9ACTN</name>
<dbReference type="CDD" id="cd16841">
    <property type="entry name" value="RraA_family"/>
    <property type="match status" value="1"/>
</dbReference>
<dbReference type="SUPFAM" id="SSF89562">
    <property type="entry name" value="RraA-like"/>
    <property type="match status" value="1"/>
</dbReference>
<evidence type="ECO:0000256" key="9">
    <source>
        <dbReference type="ARBA" id="ARBA00029596"/>
    </source>
</evidence>
<dbReference type="GO" id="GO:0046872">
    <property type="term" value="F:metal ion binding"/>
    <property type="evidence" value="ECO:0007669"/>
    <property type="project" value="UniProtKB-KW"/>
</dbReference>
<dbReference type="PANTHER" id="PTHR33254:SF4">
    <property type="entry name" value="4-HYDROXY-4-METHYL-2-OXOGLUTARATE ALDOLASE 3-RELATED"/>
    <property type="match status" value="1"/>
</dbReference>
<comment type="cofactor">
    <cofactor evidence="13">
        <name>Mg(2+)</name>
        <dbReference type="ChEBI" id="CHEBI:18420"/>
    </cofactor>
</comment>
<organism evidence="14 15">
    <name type="scientific">Rubrobacter tropicus</name>
    <dbReference type="NCBI Taxonomy" id="2653851"/>
    <lineage>
        <taxon>Bacteria</taxon>
        <taxon>Bacillati</taxon>
        <taxon>Actinomycetota</taxon>
        <taxon>Rubrobacteria</taxon>
        <taxon>Rubrobacterales</taxon>
        <taxon>Rubrobacteraceae</taxon>
        <taxon>Rubrobacter</taxon>
    </lineage>
</organism>